<organism evidence="1 2">
    <name type="scientific">Fibrivirga algicola</name>
    <dbReference type="NCBI Taxonomy" id="2950420"/>
    <lineage>
        <taxon>Bacteria</taxon>
        <taxon>Pseudomonadati</taxon>
        <taxon>Bacteroidota</taxon>
        <taxon>Cytophagia</taxon>
        <taxon>Cytophagales</taxon>
        <taxon>Spirosomataceae</taxon>
        <taxon>Fibrivirga</taxon>
    </lineage>
</organism>
<dbReference type="SUPFAM" id="SSF51182">
    <property type="entry name" value="RmlC-like cupins"/>
    <property type="match status" value="1"/>
</dbReference>
<dbReference type="EMBL" id="WAEL01000008">
    <property type="protein sequence ID" value="NID12592.1"/>
    <property type="molecule type" value="Genomic_DNA"/>
</dbReference>
<name>A0ABX0QNL8_9BACT</name>
<dbReference type="Proteomes" id="UP000606008">
    <property type="component" value="Unassembled WGS sequence"/>
</dbReference>
<proteinExistence type="predicted"/>
<keyword evidence="2" id="KW-1185">Reference proteome</keyword>
<evidence type="ECO:0008006" key="3">
    <source>
        <dbReference type="Google" id="ProtNLM"/>
    </source>
</evidence>
<gene>
    <name evidence="1" type="ORF">F7231_20645</name>
</gene>
<dbReference type="Gene3D" id="2.60.120.10">
    <property type="entry name" value="Jelly Rolls"/>
    <property type="match status" value="1"/>
</dbReference>
<comment type="caution">
    <text evidence="1">The sequence shown here is derived from an EMBL/GenBank/DDBJ whole genome shotgun (WGS) entry which is preliminary data.</text>
</comment>
<accession>A0ABX0QNL8</accession>
<dbReference type="InterPro" id="IPR014710">
    <property type="entry name" value="RmlC-like_jellyroll"/>
</dbReference>
<protein>
    <recommendedName>
        <fullName evidence="3">Mannose-6-phosphate isomerase</fullName>
    </recommendedName>
</protein>
<dbReference type="RefSeq" id="WP_166693381.1">
    <property type="nucleotide sequence ID" value="NZ_WAEL01000008.1"/>
</dbReference>
<dbReference type="InterPro" id="IPR011051">
    <property type="entry name" value="RmlC_Cupin_sf"/>
</dbReference>
<reference evidence="1" key="1">
    <citation type="submission" date="2024-05" db="EMBL/GenBank/DDBJ databases">
        <authorList>
            <person name="Jung D.-H."/>
        </authorList>
    </citation>
    <scope>NUCLEOTIDE SEQUENCE</scope>
    <source>
        <strain evidence="1">JA-25</strain>
    </source>
</reference>
<evidence type="ECO:0000313" key="2">
    <source>
        <dbReference type="Proteomes" id="UP000606008"/>
    </source>
</evidence>
<evidence type="ECO:0000313" key="1">
    <source>
        <dbReference type="EMBL" id="NID12592.1"/>
    </source>
</evidence>
<sequence>METTAAMSVAEKALEQGKGILRLAPTWVPRSFCVPGRRIKLHPNDYYVLGGERGGIDERWLSSTTPAKNGPLTGENEGLSAIVFMDGDREKQFLLKDAVDELKGSLIGDRLWNQYQSWPMYSKFFDNMGPLPHHLHHNDEQAAHIGQLGKPEAYYFPPQLNNHGGDFPYTFIGIAPGTSKEQIKECLMNFTKGDNKITNYSMAYRLEPGTGWDVPPGLLHAPGSLCTYEPQKASDVFAMYQSLVNEAIIPEELLWNGTPKDRIGDYDQLMEAIDWDLNVDPQMMANRFMAPLPVGDVDVMKAAGYVENWVCYKSDAFSAKELTVMPGATVTIEDSAAYGLIVMQGHGKLGVWDIETPALIRYGQLTNDEFFVSEQAAMEGVTIVNPSTTDPIVILKHFGPNNPDLKL</sequence>